<protein>
    <submittedName>
        <fullName evidence="7">Histidine triad nucleotide-binding protein 3-like protein</fullName>
    </submittedName>
</protein>
<dbReference type="GO" id="GO:0000166">
    <property type="term" value="F:nucleotide binding"/>
    <property type="evidence" value="ECO:0007669"/>
    <property type="project" value="UniProtKB-KW"/>
</dbReference>
<dbReference type="InterPro" id="IPR001310">
    <property type="entry name" value="Histidine_triad_HIT"/>
</dbReference>
<evidence type="ECO:0000259" key="6">
    <source>
        <dbReference type="PROSITE" id="PS51084"/>
    </source>
</evidence>
<evidence type="ECO:0000313" key="7">
    <source>
        <dbReference type="EMBL" id="ORX58955.1"/>
    </source>
</evidence>
<feature type="domain" description="HIT" evidence="6">
    <location>
        <begin position="11"/>
        <end position="120"/>
    </location>
</feature>
<name>A0A1X2GQ85_9FUNG</name>
<keyword evidence="8" id="KW-1185">Reference proteome</keyword>
<keyword evidence="2" id="KW-0378">Hydrolase</keyword>
<dbReference type="SUPFAM" id="SSF54197">
    <property type="entry name" value="HIT-like"/>
    <property type="match status" value="1"/>
</dbReference>
<evidence type="ECO:0000256" key="3">
    <source>
        <dbReference type="PIRSR" id="PIRSR601310-1"/>
    </source>
</evidence>
<feature type="short sequence motif" description="Histidine triad motif" evidence="4 5">
    <location>
        <begin position="104"/>
        <end position="108"/>
    </location>
</feature>
<reference evidence="7 8" key="1">
    <citation type="submission" date="2016-07" db="EMBL/GenBank/DDBJ databases">
        <title>Pervasive Adenine N6-methylation of Active Genes in Fungi.</title>
        <authorList>
            <consortium name="DOE Joint Genome Institute"/>
            <person name="Mondo S.J."/>
            <person name="Dannebaum R.O."/>
            <person name="Kuo R.C."/>
            <person name="Labutti K."/>
            <person name="Haridas S."/>
            <person name="Kuo A."/>
            <person name="Salamov A."/>
            <person name="Ahrendt S.R."/>
            <person name="Lipzen A."/>
            <person name="Sullivan W."/>
            <person name="Andreopoulos W.B."/>
            <person name="Clum A."/>
            <person name="Lindquist E."/>
            <person name="Daum C."/>
            <person name="Ramamoorthy G.K."/>
            <person name="Gryganskyi A."/>
            <person name="Culley D."/>
            <person name="Magnuson J.K."/>
            <person name="James T.Y."/>
            <person name="O'Malley M.A."/>
            <person name="Stajich J.E."/>
            <person name="Spatafora J.W."/>
            <person name="Visel A."/>
            <person name="Grigoriev I.V."/>
        </authorList>
    </citation>
    <scope>NUCLEOTIDE SEQUENCE [LARGE SCALE GENOMIC DNA]</scope>
    <source>
        <strain evidence="7 8">NRRL 3301</strain>
    </source>
</reference>
<evidence type="ECO:0000256" key="1">
    <source>
        <dbReference type="ARBA" id="ARBA00022741"/>
    </source>
</evidence>
<evidence type="ECO:0000256" key="4">
    <source>
        <dbReference type="PIRSR" id="PIRSR601310-3"/>
    </source>
</evidence>
<feature type="active site" description="Tele-AMP-histidine intermediate" evidence="3">
    <location>
        <position position="106"/>
    </location>
</feature>
<dbReference type="STRING" id="101127.A0A1X2GQ85"/>
<dbReference type="EMBL" id="MCGT01000006">
    <property type="protein sequence ID" value="ORX58955.1"/>
    <property type="molecule type" value="Genomic_DNA"/>
</dbReference>
<sequence>MLGCFGKSECIFCDVTEANGFRIVHQTDDLIAFHDRSPAGQMHVLIVPRKHIKNMNHLKKDDAALLRSMMALGHTLLEENGYDLKDKAQYRLGFHRPPFNSVQHLHLHVIGLPFRNRFKTLKFKPGMVWYTDGSEVLKNLDA</sequence>
<keyword evidence="1" id="KW-0547">Nucleotide-binding</keyword>
<dbReference type="Proteomes" id="UP000242146">
    <property type="component" value="Unassembled WGS sequence"/>
</dbReference>
<dbReference type="AlphaFoldDB" id="A0A1X2GQ85"/>
<dbReference type="PANTHER" id="PTHR12486">
    <property type="entry name" value="APRATAXIN-RELATED"/>
    <property type="match status" value="1"/>
</dbReference>
<accession>A0A1X2GQ85</accession>
<dbReference type="Pfam" id="PF11969">
    <property type="entry name" value="DcpS_C"/>
    <property type="match status" value="1"/>
</dbReference>
<evidence type="ECO:0000313" key="8">
    <source>
        <dbReference type="Proteomes" id="UP000242146"/>
    </source>
</evidence>
<dbReference type="PANTHER" id="PTHR12486:SF5">
    <property type="entry name" value="ADENOSINE 5'-MONOPHOSPHORAMIDASE HINT3"/>
    <property type="match status" value="1"/>
</dbReference>
<dbReference type="OrthoDB" id="1915375at2759"/>
<dbReference type="Gene3D" id="3.30.428.10">
    <property type="entry name" value="HIT-like"/>
    <property type="match status" value="1"/>
</dbReference>
<evidence type="ECO:0000256" key="2">
    <source>
        <dbReference type="ARBA" id="ARBA00022801"/>
    </source>
</evidence>
<proteinExistence type="predicted"/>
<comment type="caution">
    <text evidence="7">The sequence shown here is derived from an EMBL/GenBank/DDBJ whole genome shotgun (WGS) entry which is preliminary data.</text>
</comment>
<dbReference type="PROSITE" id="PS51084">
    <property type="entry name" value="HIT_2"/>
    <property type="match status" value="1"/>
</dbReference>
<dbReference type="GO" id="GO:0016787">
    <property type="term" value="F:hydrolase activity"/>
    <property type="evidence" value="ECO:0007669"/>
    <property type="project" value="UniProtKB-KW"/>
</dbReference>
<organism evidence="7 8">
    <name type="scientific">Hesseltinella vesiculosa</name>
    <dbReference type="NCBI Taxonomy" id="101127"/>
    <lineage>
        <taxon>Eukaryota</taxon>
        <taxon>Fungi</taxon>
        <taxon>Fungi incertae sedis</taxon>
        <taxon>Mucoromycota</taxon>
        <taxon>Mucoromycotina</taxon>
        <taxon>Mucoromycetes</taxon>
        <taxon>Mucorales</taxon>
        <taxon>Cunninghamellaceae</taxon>
        <taxon>Hesseltinella</taxon>
    </lineage>
</organism>
<dbReference type="PRINTS" id="PR00332">
    <property type="entry name" value="HISTRIAD"/>
</dbReference>
<gene>
    <name evidence="7" type="ORF">DM01DRAFT_1209940</name>
</gene>
<evidence type="ECO:0000256" key="5">
    <source>
        <dbReference type="PROSITE-ProRule" id="PRU00464"/>
    </source>
</evidence>
<dbReference type="InterPro" id="IPR011146">
    <property type="entry name" value="HIT-like"/>
</dbReference>
<dbReference type="InterPro" id="IPR036265">
    <property type="entry name" value="HIT-like_sf"/>
</dbReference>